<accession>A0A0D8BSZ9</accession>
<dbReference type="InterPro" id="IPR032710">
    <property type="entry name" value="NTF2-like_dom_sf"/>
</dbReference>
<comment type="caution">
    <text evidence="1">The sequence shown here is derived from an EMBL/GenBank/DDBJ whole genome shotgun (WGS) entry which is preliminary data.</text>
</comment>
<reference evidence="1 2" key="1">
    <citation type="submission" date="2015-01" db="EMBL/GenBank/DDBJ databases">
        <authorList>
            <person name="Filippidou S."/>
            <person name="Jeanneret N."/>
            <person name="Russel-Delif L."/>
            <person name="Junier T."/>
            <person name="Wunderlin T."/>
            <person name="Molina V."/>
            <person name="Johnson S.L."/>
            <person name="Davenport K.W."/>
            <person name="Chain P.S."/>
            <person name="Dorador C."/>
            <person name="Junier P."/>
        </authorList>
    </citation>
    <scope>NUCLEOTIDE SEQUENCE [LARGE SCALE GENOMIC DNA]</scope>
    <source>
        <strain evidence="1 2">Et7/4</strain>
    </source>
</reference>
<evidence type="ECO:0008006" key="3">
    <source>
        <dbReference type="Google" id="ProtNLM"/>
    </source>
</evidence>
<dbReference type="Proteomes" id="UP000032522">
    <property type="component" value="Unassembled WGS sequence"/>
</dbReference>
<dbReference type="SUPFAM" id="SSF54427">
    <property type="entry name" value="NTF2-like"/>
    <property type="match status" value="1"/>
</dbReference>
<gene>
    <name evidence="1" type="ORF">LG52_3365</name>
</gene>
<dbReference type="AlphaFoldDB" id="A0A0D8BSZ9"/>
<proteinExistence type="predicted"/>
<name>A0A0D8BSZ9_GEOKU</name>
<protein>
    <recommendedName>
        <fullName evidence="3">DUF4878 domain-containing protein</fullName>
    </recommendedName>
</protein>
<evidence type="ECO:0000313" key="1">
    <source>
        <dbReference type="EMBL" id="KJE27129.1"/>
    </source>
</evidence>
<evidence type="ECO:0000313" key="2">
    <source>
        <dbReference type="Proteomes" id="UP000032522"/>
    </source>
</evidence>
<sequence>MFPRYRQKKIAARTAVLVLVLAAVCAIVLSFVLSSERRDARQVVETFYHYEQAGDFGSSWELFHPLMKKKFPKDVYIQRRAHVFMQDFGAKTFEYRIDDIESLPSWSMSDRSKPLKNVYRVRVIQTFHSAFGVFEIHQDVFVAKEKGEWKILFPYNSKRSAFSH</sequence>
<dbReference type="PATRIC" id="fig|1462.6.peg.3706"/>
<organism evidence="1 2">
    <name type="scientific">Geobacillus kaustophilus</name>
    <dbReference type="NCBI Taxonomy" id="1462"/>
    <lineage>
        <taxon>Bacteria</taxon>
        <taxon>Bacillati</taxon>
        <taxon>Bacillota</taxon>
        <taxon>Bacilli</taxon>
        <taxon>Bacillales</taxon>
        <taxon>Anoxybacillaceae</taxon>
        <taxon>Geobacillus</taxon>
        <taxon>Geobacillus thermoleovorans group</taxon>
    </lineage>
</organism>
<dbReference type="OrthoDB" id="2720594at2"/>
<dbReference type="EMBL" id="JYBP01000003">
    <property type="protein sequence ID" value="KJE27129.1"/>
    <property type="molecule type" value="Genomic_DNA"/>
</dbReference>
<dbReference type="RefSeq" id="WP_044732768.1">
    <property type="nucleotide sequence ID" value="NZ_JYBP01000003.1"/>
</dbReference>